<proteinExistence type="predicted"/>
<feature type="compositionally biased region" description="Polar residues" evidence="1">
    <location>
        <begin position="270"/>
        <end position="282"/>
    </location>
</feature>
<feature type="compositionally biased region" description="Basic and acidic residues" evidence="1">
    <location>
        <begin position="292"/>
        <end position="310"/>
    </location>
</feature>
<sequence length="322" mass="35799">MEPPEEGLSLSSYSRMVEESHAELVELVRSRQYKMPKGYIAWHHLSALVAMYLAVVKAGIGHREDIATEIAALRMTQWFLKDAPIYCLSIDLLRAVENAELSNVFELFEGFEPSLPAFLVALPNNAVRTEEGSALSFVCVHVSARDRPELSIAEGYGLKVPYLEHEGPMHVHLSSMDSVGVTLISGLTVNQAGQLYDSGRILSPEDLSASEISDANRMKKIALQCLLALAYSPELLDDSGSSSSVAKTPSRHQKQKNPSTRSPRWLRPQFSRSVRLQDQGGSHASPRPHWRSAHEKRVLVGPREKNERKVIRIGPTWVNPSE</sequence>
<dbReference type="EMBL" id="QBMP01000421">
    <property type="protein sequence ID" value="PZO42582.1"/>
    <property type="molecule type" value="Genomic_DNA"/>
</dbReference>
<feature type="region of interest" description="Disordered" evidence="1">
    <location>
        <begin position="238"/>
        <end position="322"/>
    </location>
</feature>
<dbReference type="Pfam" id="PF26125">
    <property type="entry name" value="AcrVA2-like"/>
    <property type="match status" value="1"/>
</dbReference>
<organism evidence="2 3">
    <name type="scientific">Phormidesmis priestleyi</name>
    <dbReference type="NCBI Taxonomy" id="268141"/>
    <lineage>
        <taxon>Bacteria</taxon>
        <taxon>Bacillati</taxon>
        <taxon>Cyanobacteriota</taxon>
        <taxon>Cyanophyceae</taxon>
        <taxon>Leptolyngbyales</taxon>
        <taxon>Leptolyngbyaceae</taxon>
        <taxon>Phormidesmis</taxon>
    </lineage>
</organism>
<evidence type="ECO:0000313" key="2">
    <source>
        <dbReference type="EMBL" id="PZO42582.1"/>
    </source>
</evidence>
<evidence type="ECO:0000256" key="1">
    <source>
        <dbReference type="SAM" id="MobiDB-lite"/>
    </source>
</evidence>
<dbReference type="AlphaFoldDB" id="A0A2W4WDL5"/>
<gene>
    <name evidence="2" type="ORF">DCF15_22825</name>
</gene>
<dbReference type="Proteomes" id="UP000249794">
    <property type="component" value="Unassembled WGS sequence"/>
</dbReference>
<dbReference type="InterPro" id="IPR058915">
    <property type="entry name" value="AcrVA2-like"/>
</dbReference>
<name>A0A2W4WDL5_9CYAN</name>
<accession>A0A2W4WDL5</accession>
<reference evidence="2 3" key="2">
    <citation type="submission" date="2018-06" db="EMBL/GenBank/DDBJ databases">
        <title>Metagenomic assembly of (sub)arctic Cyanobacteria and their associated microbiome from non-axenic cultures.</title>
        <authorList>
            <person name="Baurain D."/>
        </authorList>
    </citation>
    <scope>NUCLEOTIDE SEQUENCE [LARGE SCALE GENOMIC DNA]</scope>
    <source>
        <strain evidence="2">ULC027bin1</strain>
    </source>
</reference>
<reference evidence="3" key="1">
    <citation type="submission" date="2018-04" db="EMBL/GenBank/DDBJ databases">
        <authorList>
            <person name="Cornet L."/>
        </authorList>
    </citation>
    <scope>NUCLEOTIDE SEQUENCE [LARGE SCALE GENOMIC DNA]</scope>
</reference>
<comment type="caution">
    <text evidence="2">The sequence shown here is derived from an EMBL/GenBank/DDBJ whole genome shotgun (WGS) entry which is preliminary data.</text>
</comment>
<evidence type="ECO:0000313" key="3">
    <source>
        <dbReference type="Proteomes" id="UP000249794"/>
    </source>
</evidence>
<protein>
    <submittedName>
        <fullName evidence="2">Uncharacterized protein</fullName>
    </submittedName>
</protein>